<gene>
    <name evidence="2" type="ORF">B0T14DRAFT_519726</name>
</gene>
<evidence type="ECO:0000313" key="3">
    <source>
        <dbReference type="Proteomes" id="UP001175000"/>
    </source>
</evidence>
<sequence length="133" mass="15394">MRLSSNRLLLALPINGVAAAPINATERWDWPDPGPCQIDAEYRDQWVEYGMVRYRTVFRAAYGPDPSTFCKYWHKGDNLPSNIKCADGPDVDGGWWRVDASFSNADWGVTEYWSALIRLRMDWKQEYGCAIWR</sequence>
<comment type="caution">
    <text evidence="2">The sequence shown here is derived from an EMBL/GenBank/DDBJ whole genome shotgun (WGS) entry which is preliminary data.</text>
</comment>
<reference evidence="2" key="1">
    <citation type="submission" date="2023-06" db="EMBL/GenBank/DDBJ databases">
        <title>Genome-scale phylogeny and comparative genomics of the fungal order Sordariales.</title>
        <authorList>
            <consortium name="Lawrence Berkeley National Laboratory"/>
            <person name="Hensen N."/>
            <person name="Bonometti L."/>
            <person name="Westerberg I."/>
            <person name="Brannstrom I.O."/>
            <person name="Guillou S."/>
            <person name="Cros-Aarteil S."/>
            <person name="Calhoun S."/>
            <person name="Haridas S."/>
            <person name="Kuo A."/>
            <person name="Mondo S."/>
            <person name="Pangilinan J."/>
            <person name="Riley R."/>
            <person name="Labutti K."/>
            <person name="Andreopoulos B."/>
            <person name="Lipzen A."/>
            <person name="Chen C."/>
            <person name="Yanf M."/>
            <person name="Daum C."/>
            <person name="Ng V."/>
            <person name="Clum A."/>
            <person name="Steindorff A."/>
            <person name="Ohm R."/>
            <person name="Martin F."/>
            <person name="Silar P."/>
            <person name="Natvig D."/>
            <person name="Lalanne C."/>
            <person name="Gautier V."/>
            <person name="Ament-Velasquez S.L."/>
            <person name="Kruys A."/>
            <person name="Hutchinson M.I."/>
            <person name="Powell A.J."/>
            <person name="Barry K."/>
            <person name="Miller A.N."/>
            <person name="Grigoriev I.V."/>
            <person name="Debuchy R."/>
            <person name="Gladieux P."/>
            <person name="Thoren M.H."/>
            <person name="Johannesson H."/>
        </authorList>
    </citation>
    <scope>NUCLEOTIDE SEQUENCE</scope>
    <source>
        <strain evidence="2">CBS 606.72</strain>
    </source>
</reference>
<evidence type="ECO:0000256" key="1">
    <source>
        <dbReference type="SAM" id="SignalP"/>
    </source>
</evidence>
<name>A0AA39WQH0_9PEZI</name>
<feature type="chain" id="PRO_5041317469" evidence="1">
    <location>
        <begin position="20"/>
        <end position="133"/>
    </location>
</feature>
<keyword evidence="1" id="KW-0732">Signal</keyword>
<accession>A0AA39WQH0</accession>
<feature type="signal peptide" evidence="1">
    <location>
        <begin position="1"/>
        <end position="19"/>
    </location>
</feature>
<dbReference type="AlphaFoldDB" id="A0AA39WQH0"/>
<keyword evidence="3" id="KW-1185">Reference proteome</keyword>
<protein>
    <submittedName>
        <fullName evidence="2">Uncharacterized protein</fullName>
    </submittedName>
</protein>
<proteinExistence type="predicted"/>
<dbReference type="EMBL" id="JAULSU010000004">
    <property type="protein sequence ID" value="KAK0619720.1"/>
    <property type="molecule type" value="Genomic_DNA"/>
</dbReference>
<organism evidence="2 3">
    <name type="scientific">Immersiella caudata</name>
    <dbReference type="NCBI Taxonomy" id="314043"/>
    <lineage>
        <taxon>Eukaryota</taxon>
        <taxon>Fungi</taxon>
        <taxon>Dikarya</taxon>
        <taxon>Ascomycota</taxon>
        <taxon>Pezizomycotina</taxon>
        <taxon>Sordariomycetes</taxon>
        <taxon>Sordariomycetidae</taxon>
        <taxon>Sordariales</taxon>
        <taxon>Lasiosphaeriaceae</taxon>
        <taxon>Immersiella</taxon>
    </lineage>
</organism>
<evidence type="ECO:0000313" key="2">
    <source>
        <dbReference type="EMBL" id="KAK0619720.1"/>
    </source>
</evidence>
<dbReference type="Proteomes" id="UP001175000">
    <property type="component" value="Unassembled WGS sequence"/>
</dbReference>